<sequence length="262" mass="30669">MNIQHYYLKTADISLNASLTALMPPFFFLLLFLNKFPGANFIIILFPFIIYSFLCHQMYLLNKQRAAEAAASNFYSNGQAPLPMLQQSSVLIAFLPAPSLRMVIFDTEGRRIGEIRDMKMRKLRWFLPYFIDRFFPKRLGIYDHTENLEASIIICKRGIEILSSDARCRELIEFKKDGTTLLFQNGDMRYAVPKSFLHTDLQVLNEQSHRIARLRKGWMPFEWGKRFTDPNTPVLTFNVSLAAKEKRRIYAMFAALFLYRNH</sequence>
<name>A0A380XWM5_CYTFI</name>
<gene>
    <name evidence="1" type="ORF">KIS1582_0299</name>
</gene>
<comment type="caution">
    <text evidence="1">The sequence shown here is derived from an EMBL/GenBank/DDBJ whole genome shotgun (WGS) entry which is preliminary data.</text>
</comment>
<evidence type="ECO:0000313" key="1">
    <source>
        <dbReference type="EMBL" id="KAF0826160.1"/>
    </source>
</evidence>
<proteinExistence type="predicted"/>
<dbReference type="RefSeq" id="WP_061793233.1">
    <property type="nucleotide sequence ID" value="NZ_JAQZDS010000002.1"/>
</dbReference>
<dbReference type="AlphaFoldDB" id="A0A380XWM5"/>
<dbReference type="EMBL" id="VDEM01000001">
    <property type="protein sequence ID" value="KAF0826160.1"/>
    <property type="molecule type" value="Genomic_DNA"/>
</dbReference>
<reference evidence="1 2" key="1">
    <citation type="journal article" date="2020" name="G3 (Bethesda)">
        <title>Whole Genome Sequencing and Comparative Genomics of Two Nematicidal Bacillus Strains Reveals a Wide Range of Possible Virulence Factors.</title>
        <authorList>
            <person name="Susic N."/>
            <person name="Janezic S."/>
            <person name="Rupnik M."/>
            <person name="Geric Stare B."/>
        </authorList>
    </citation>
    <scope>NUCLEOTIDE SEQUENCE [LARGE SCALE GENOMIC DNA]</scope>
    <source>
        <strain evidence="1 2">I-1582</strain>
    </source>
</reference>
<evidence type="ECO:0000313" key="2">
    <source>
        <dbReference type="Proteomes" id="UP000465778"/>
    </source>
</evidence>
<dbReference type="Proteomes" id="UP000465778">
    <property type="component" value="Unassembled WGS sequence"/>
</dbReference>
<protein>
    <submittedName>
        <fullName evidence="1">Uncharacterized protein</fullName>
    </submittedName>
</protein>
<dbReference type="OrthoDB" id="2924197at2"/>
<accession>A0A380XWM5</accession>
<organism evidence="1 2">
    <name type="scientific">Cytobacillus firmus</name>
    <name type="common">Bacillus firmus</name>
    <dbReference type="NCBI Taxonomy" id="1399"/>
    <lineage>
        <taxon>Bacteria</taxon>
        <taxon>Bacillati</taxon>
        <taxon>Bacillota</taxon>
        <taxon>Bacilli</taxon>
        <taxon>Bacillales</taxon>
        <taxon>Bacillaceae</taxon>
        <taxon>Cytobacillus</taxon>
    </lineage>
</organism>